<feature type="transmembrane region" description="Helical" evidence="8">
    <location>
        <begin position="213"/>
        <end position="231"/>
    </location>
</feature>
<feature type="transmembrane region" description="Helical" evidence="8">
    <location>
        <begin position="90"/>
        <end position="107"/>
    </location>
</feature>
<dbReference type="InterPro" id="IPR006153">
    <property type="entry name" value="Cation/H_exchanger_TM"/>
</dbReference>
<proteinExistence type="predicted"/>
<dbReference type="PANTHER" id="PTHR32468">
    <property type="entry name" value="CATION/H + ANTIPORTER"/>
    <property type="match status" value="1"/>
</dbReference>
<comment type="caution">
    <text evidence="10">The sequence shown here is derived from an EMBL/GenBank/DDBJ whole genome shotgun (WGS) entry which is preliminary data.</text>
</comment>
<dbReference type="GO" id="GO:0015297">
    <property type="term" value="F:antiporter activity"/>
    <property type="evidence" value="ECO:0007669"/>
    <property type="project" value="InterPro"/>
</dbReference>
<keyword evidence="11" id="KW-1185">Reference proteome</keyword>
<evidence type="ECO:0000256" key="3">
    <source>
        <dbReference type="ARBA" id="ARBA00022692"/>
    </source>
</evidence>
<gene>
    <name evidence="10" type="ORF">DP939_09745</name>
</gene>
<evidence type="ECO:0000256" key="5">
    <source>
        <dbReference type="ARBA" id="ARBA00023065"/>
    </source>
</evidence>
<feature type="transmembrane region" description="Helical" evidence="8">
    <location>
        <begin position="187"/>
        <end position="207"/>
    </location>
</feature>
<dbReference type="EMBL" id="QMEY01000003">
    <property type="protein sequence ID" value="RBQ20097.1"/>
    <property type="molecule type" value="Genomic_DNA"/>
</dbReference>
<protein>
    <submittedName>
        <fullName evidence="10">Cation/H(+) antiporter</fullName>
    </submittedName>
</protein>
<dbReference type="PANTHER" id="PTHR32468:SF0">
    <property type="entry name" value="K(+)_H(+) ANTIPORTER 1"/>
    <property type="match status" value="1"/>
</dbReference>
<name>A0A366M248_9ACTN</name>
<feature type="transmembrane region" description="Helical" evidence="8">
    <location>
        <begin position="295"/>
        <end position="313"/>
    </location>
</feature>
<feature type="transmembrane region" description="Helical" evidence="8">
    <location>
        <begin position="243"/>
        <end position="260"/>
    </location>
</feature>
<feature type="transmembrane region" description="Helical" evidence="8">
    <location>
        <begin position="119"/>
        <end position="142"/>
    </location>
</feature>
<evidence type="ECO:0000256" key="2">
    <source>
        <dbReference type="ARBA" id="ARBA00022448"/>
    </source>
</evidence>
<keyword evidence="5" id="KW-0406">Ion transport</keyword>
<dbReference type="GO" id="GO:0016020">
    <property type="term" value="C:membrane"/>
    <property type="evidence" value="ECO:0007669"/>
    <property type="project" value="UniProtKB-SubCell"/>
</dbReference>
<comment type="subcellular location">
    <subcellularLocation>
        <location evidence="1">Membrane</location>
        <topology evidence="1">Multi-pass membrane protein</topology>
    </subcellularLocation>
</comment>
<dbReference type="Pfam" id="PF00999">
    <property type="entry name" value="Na_H_Exchanger"/>
    <property type="match status" value="1"/>
</dbReference>
<dbReference type="RefSeq" id="WP_113980302.1">
    <property type="nucleotide sequence ID" value="NZ_QMEY01000003.1"/>
</dbReference>
<evidence type="ECO:0000256" key="1">
    <source>
        <dbReference type="ARBA" id="ARBA00004141"/>
    </source>
</evidence>
<feature type="transmembrane region" description="Helical" evidence="8">
    <location>
        <begin position="325"/>
        <end position="347"/>
    </location>
</feature>
<evidence type="ECO:0000256" key="6">
    <source>
        <dbReference type="ARBA" id="ARBA00023136"/>
    </source>
</evidence>
<evidence type="ECO:0000256" key="8">
    <source>
        <dbReference type="SAM" id="Phobius"/>
    </source>
</evidence>
<evidence type="ECO:0000256" key="4">
    <source>
        <dbReference type="ARBA" id="ARBA00022989"/>
    </source>
</evidence>
<feature type="region of interest" description="Disordered" evidence="7">
    <location>
        <begin position="412"/>
        <end position="448"/>
    </location>
</feature>
<keyword evidence="6 8" id="KW-0472">Membrane</keyword>
<dbReference type="AlphaFoldDB" id="A0A366M248"/>
<sequence>MTTQHLGTTTATVLDTTAEPGGGLARFLLAVAVILAVCHLCGALMRRWGQPAVLGEIMGGLLLGPSALGLVWPEVGQWLFTETVKSNLDVAAQLGLIVFMLMLGCELRTGMIGNGRMVGAAVLGGMGLPFLAGAGLGLVALPMLIGRGAGQAEFVAFFGLAIAITALPVLARILVDLGLDRTPIGALALSAAALGDGIAWLALTLILAGTGTVAMTGVFALALVAAAILLVRPVLTVLSQRIGSDHVLLVVPVVGAITFSACTQMINLHPVIGAFLFGVVVPRDSPMVERVTRQLHTFTIAVLLPLFFAGVGLNTSVGLLGASPVSWLLFAGVLAVAVVTKIVGTGGAARLAGLPGRQALSLGILMNCRGVTELVVASIGLRAGLINGLGFTILVLVAVVTTAATGPLMRRRVRDETHHADREARPDGIAERDLEQADLTGRTEGGRP</sequence>
<dbReference type="Proteomes" id="UP000253303">
    <property type="component" value="Unassembled WGS sequence"/>
</dbReference>
<feature type="transmembrane region" description="Helical" evidence="8">
    <location>
        <begin position="24"/>
        <end position="45"/>
    </location>
</feature>
<feature type="compositionally biased region" description="Basic and acidic residues" evidence="7">
    <location>
        <begin position="413"/>
        <end position="435"/>
    </location>
</feature>
<organism evidence="10 11">
    <name type="scientific">Spongiactinospora rosea</name>
    <dbReference type="NCBI Taxonomy" id="2248750"/>
    <lineage>
        <taxon>Bacteria</taxon>
        <taxon>Bacillati</taxon>
        <taxon>Actinomycetota</taxon>
        <taxon>Actinomycetes</taxon>
        <taxon>Streptosporangiales</taxon>
        <taxon>Streptosporangiaceae</taxon>
        <taxon>Spongiactinospora</taxon>
    </lineage>
</organism>
<evidence type="ECO:0000313" key="11">
    <source>
        <dbReference type="Proteomes" id="UP000253303"/>
    </source>
</evidence>
<dbReference type="OrthoDB" id="9793589at2"/>
<evidence type="ECO:0000313" key="10">
    <source>
        <dbReference type="EMBL" id="RBQ20097.1"/>
    </source>
</evidence>
<evidence type="ECO:0000256" key="7">
    <source>
        <dbReference type="SAM" id="MobiDB-lite"/>
    </source>
</evidence>
<accession>A0A366M248</accession>
<feature type="domain" description="Cation/H+ exchanger transmembrane" evidence="9">
    <location>
        <begin position="38"/>
        <end position="407"/>
    </location>
</feature>
<dbReference type="InterPro" id="IPR038770">
    <property type="entry name" value="Na+/solute_symporter_sf"/>
</dbReference>
<feature type="transmembrane region" description="Helical" evidence="8">
    <location>
        <begin position="154"/>
        <end position="175"/>
    </location>
</feature>
<feature type="transmembrane region" description="Helical" evidence="8">
    <location>
        <begin position="52"/>
        <end position="70"/>
    </location>
</feature>
<keyword evidence="3 8" id="KW-0812">Transmembrane</keyword>
<dbReference type="GO" id="GO:1902600">
    <property type="term" value="P:proton transmembrane transport"/>
    <property type="evidence" value="ECO:0007669"/>
    <property type="project" value="InterPro"/>
</dbReference>
<dbReference type="InterPro" id="IPR050794">
    <property type="entry name" value="CPA2_transporter"/>
</dbReference>
<keyword evidence="2" id="KW-0813">Transport</keyword>
<feature type="transmembrane region" description="Helical" evidence="8">
    <location>
        <begin position="385"/>
        <end position="404"/>
    </location>
</feature>
<reference evidence="10 11" key="1">
    <citation type="submission" date="2018-06" db="EMBL/GenBank/DDBJ databases">
        <title>Sphaerisporangium craniellae sp. nov., isolated from a marine sponge in the South China Sea.</title>
        <authorList>
            <person name="Li L."/>
        </authorList>
    </citation>
    <scope>NUCLEOTIDE SEQUENCE [LARGE SCALE GENOMIC DNA]</scope>
    <source>
        <strain evidence="10 11">LHW63015</strain>
    </source>
</reference>
<dbReference type="Gene3D" id="1.20.1530.20">
    <property type="match status" value="1"/>
</dbReference>
<evidence type="ECO:0000259" key="9">
    <source>
        <dbReference type="Pfam" id="PF00999"/>
    </source>
</evidence>
<keyword evidence="4 8" id="KW-1133">Transmembrane helix</keyword>